<feature type="region of interest" description="Disordered" evidence="1">
    <location>
        <begin position="207"/>
        <end position="228"/>
    </location>
</feature>
<dbReference type="EC" id="3.1.-.-" evidence="4"/>
<feature type="signal peptide" evidence="2">
    <location>
        <begin position="1"/>
        <end position="49"/>
    </location>
</feature>
<feature type="region of interest" description="Disordered" evidence="1">
    <location>
        <begin position="48"/>
        <end position="68"/>
    </location>
</feature>
<accession>A0ABU2HA53</accession>
<keyword evidence="5" id="KW-1185">Reference proteome</keyword>
<organism evidence="4 5">
    <name type="scientific">Lipingzhangella rawalii</name>
    <dbReference type="NCBI Taxonomy" id="2055835"/>
    <lineage>
        <taxon>Bacteria</taxon>
        <taxon>Bacillati</taxon>
        <taxon>Actinomycetota</taxon>
        <taxon>Actinomycetes</taxon>
        <taxon>Streptosporangiales</taxon>
        <taxon>Nocardiopsidaceae</taxon>
        <taxon>Lipingzhangella</taxon>
    </lineage>
</organism>
<feature type="chain" id="PRO_5047140035" evidence="2">
    <location>
        <begin position="50"/>
        <end position="366"/>
    </location>
</feature>
<dbReference type="RefSeq" id="WP_310913291.1">
    <property type="nucleotide sequence ID" value="NZ_JAVLVT010000008.1"/>
</dbReference>
<dbReference type="PANTHER" id="PTHR37981">
    <property type="entry name" value="LIPASE 2"/>
    <property type="match status" value="1"/>
</dbReference>
<dbReference type="InterPro" id="IPR037460">
    <property type="entry name" value="SEST-like"/>
</dbReference>
<dbReference type="GO" id="GO:0016787">
    <property type="term" value="F:hydrolase activity"/>
    <property type="evidence" value="ECO:0007669"/>
    <property type="project" value="UniProtKB-KW"/>
</dbReference>
<evidence type="ECO:0000256" key="2">
    <source>
        <dbReference type="SAM" id="SignalP"/>
    </source>
</evidence>
<dbReference type="Proteomes" id="UP001250214">
    <property type="component" value="Unassembled WGS sequence"/>
</dbReference>
<dbReference type="PANTHER" id="PTHR37981:SF1">
    <property type="entry name" value="SGNH HYDROLASE-TYPE ESTERASE DOMAIN-CONTAINING PROTEIN"/>
    <property type="match status" value="1"/>
</dbReference>
<feature type="domain" description="SGNH hydrolase-type esterase" evidence="3">
    <location>
        <begin position="105"/>
        <end position="346"/>
    </location>
</feature>
<evidence type="ECO:0000313" key="5">
    <source>
        <dbReference type="Proteomes" id="UP001250214"/>
    </source>
</evidence>
<dbReference type="InterPro" id="IPR036514">
    <property type="entry name" value="SGNH_hydro_sf"/>
</dbReference>
<dbReference type="CDD" id="cd01823">
    <property type="entry name" value="SEST_like"/>
    <property type="match status" value="1"/>
</dbReference>
<proteinExistence type="predicted"/>
<sequence>MHKHEEFFIRRAVRRGGSTLPPRPAPGVALLGPAVACVLVALTSSPAQADTATQVPPGDTEPESGVHGSGVSVAVQATPTDVSVEVDGAADPDSDLDREALRYVALGDSFTAGPLVPSPHGSPALCLRSTNNYPALVAEALDVDEVDDVSCASATTEHMFEPQRLTLGQNDPQLDALTEDTDLVTLGIGGNDLGFADVVRTCSTRSALDPHGDPCRSHFEESDGGDELTQRVPEVGTAVAEVLDAITERSPHATVAVVGYLRILPEEEGCWPREPIAAGDVGYLDGIQTALNDELDQVATAAGARFVDVAERGHDICQSPGDKWVEGFGVTSPAAPVHPNAAGMEAVAHRVTAAVEAPLNAGSPRG</sequence>
<dbReference type="Gene3D" id="3.40.50.1110">
    <property type="entry name" value="SGNH hydrolase"/>
    <property type="match status" value="1"/>
</dbReference>
<keyword evidence="2" id="KW-0732">Signal</keyword>
<feature type="compositionally biased region" description="Basic and acidic residues" evidence="1">
    <location>
        <begin position="208"/>
        <end position="221"/>
    </location>
</feature>
<dbReference type="SUPFAM" id="SSF52266">
    <property type="entry name" value="SGNH hydrolase"/>
    <property type="match status" value="1"/>
</dbReference>
<name>A0ABU2HA53_9ACTN</name>
<comment type="caution">
    <text evidence="4">The sequence shown here is derived from an EMBL/GenBank/DDBJ whole genome shotgun (WGS) entry which is preliminary data.</text>
</comment>
<dbReference type="InterPro" id="IPR013830">
    <property type="entry name" value="SGNH_hydro"/>
</dbReference>
<evidence type="ECO:0000259" key="3">
    <source>
        <dbReference type="Pfam" id="PF13472"/>
    </source>
</evidence>
<evidence type="ECO:0000313" key="4">
    <source>
        <dbReference type="EMBL" id="MDS1271725.1"/>
    </source>
</evidence>
<dbReference type="Pfam" id="PF13472">
    <property type="entry name" value="Lipase_GDSL_2"/>
    <property type="match status" value="1"/>
</dbReference>
<evidence type="ECO:0000256" key="1">
    <source>
        <dbReference type="SAM" id="MobiDB-lite"/>
    </source>
</evidence>
<keyword evidence="4" id="KW-0378">Hydrolase</keyword>
<dbReference type="EMBL" id="JAVLVT010000008">
    <property type="protein sequence ID" value="MDS1271725.1"/>
    <property type="molecule type" value="Genomic_DNA"/>
</dbReference>
<protein>
    <submittedName>
        <fullName evidence="4">SGNH/GDSL hydrolase family protein</fullName>
        <ecNumber evidence="4">3.1.-.-</ecNumber>
    </submittedName>
</protein>
<reference evidence="5" key="1">
    <citation type="submission" date="2023-07" db="EMBL/GenBank/DDBJ databases">
        <title>Novel species in the genus Lipingzhangella isolated from Sambhar Salt Lake.</title>
        <authorList>
            <person name="Jiya N."/>
            <person name="Kajale S."/>
            <person name="Sharma A."/>
        </authorList>
    </citation>
    <scope>NUCLEOTIDE SEQUENCE [LARGE SCALE GENOMIC DNA]</scope>
    <source>
        <strain evidence="5">LS1_29</strain>
    </source>
</reference>
<gene>
    <name evidence="4" type="ORF">RIF23_15625</name>
</gene>